<accession>A0A2R3QWM2</accession>
<dbReference type="RefSeq" id="WP_106742590.1">
    <property type="nucleotide sequence ID" value="NZ_CP027657.1"/>
</dbReference>
<sequence>MPYAADGWIGQDPIPGGIEISEQQYQEGLAGMRDGLHVQIINGEFFVGPLPVPEPEQPPDPTFKDSAARLNAEYQADIAALNQAFGTAAMAGGATQAAKQAAITNQYNARKAQYQTDYAALRAQYGV</sequence>
<proteinExistence type="predicted"/>
<dbReference type="Proteomes" id="UP000238327">
    <property type="component" value="Chromosome"/>
</dbReference>
<organism evidence="1 2">
    <name type="scientific">Ectopseudomonas mendocina</name>
    <name type="common">Pseudomonas mendocina</name>
    <dbReference type="NCBI Taxonomy" id="300"/>
    <lineage>
        <taxon>Bacteria</taxon>
        <taxon>Pseudomonadati</taxon>
        <taxon>Pseudomonadota</taxon>
        <taxon>Gammaproteobacteria</taxon>
        <taxon>Pseudomonadales</taxon>
        <taxon>Pseudomonadaceae</taxon>
        <taxon>Ectopseudomonas</taxon>
    </lineage>
</organism>
<dbReference type="AlphaFoldDB" id="A0A2R3QWM2"/>
<evidence type="ECO:0000313" key="1">
    <source>
        <dbReference type="EMBL" id="AVO56157.1"/>
    </source>
</evidence>
<gene>
    <name evidence="1" type="ORF">C7A17_26580</name>
</gene>
<dbReference type="EMBL" id="CP027657">
    <property type="protein sequence ID" value="AVO56157.1"/>
    <property type="molecule type" value="Genomic_DNA"/>
</dbReference>
<protein>
    <submittedName>
        <fullName evidence="1">Uncharacterized protein</fullName>
    </submittedName>
</protein>
<name>A0A2R3QWM2_ECTME</name>
<dbReference type="OrthoDB" id="7033647at2"/>
<evidence type="ECO:0000313" key="2">
    <source>
        <dbReference type="Proteomes" id="UP000238327"/>
    </source>
</evidence>
<reference evidence="1 2" key="1">
    <citation type="submission" date="2018-03" db="EMBL/GenBank/DDBJ databases">
        <title>Complete genome sequence and methylome analysis of Pseudomonas mendocina NEB 698.</title>
        <authorList>
            <person name="Morgan R.D."/>
        </authorList>
    </citation>
    <scope>NUCLEOTIDE SEQUENCE [LARGE SCALE GENOMIC DNA]</scope>
    <source>
        <strain evidence="1 2">NEB698</strain>
    </source>
</reference>